<sequence>MDVSTVAIAVFEGVEELDAIGPYETFSVAGDSGGDLDVSLRTLEPTDRVTCAHGLRIEPDGELSGGADLIVVPGGGWTSGEGGVRTVVENGRLPAALADWSEAGREDRMIASVCTGAMVLAEAGVLDCRPATTHASALSDLRETGAEVVDARIVDDGDLLTAGGVTAGIDLALHLVARICGDDVARATATTLEHDRPSDVYRS</sequence>
<dbReference type="SUPFAM" id="SSF52317">
    <property type="entry name" value="Class I glutamine amidotransferase-like"/>
    <property type="match status" value="1"/>
</dbReference>
<dbReference type="PANTHER" id="PTHR43130">
    <property type="entry name" value="ARAC-FAMILY TRANSCRIPTIONAL REGULATOR"/>
    <property type="match status" value="1"/>
</dbReference>
<proteinExistence type="predicted"/>
<accession>A0ABD5QC81</accession>
<dbReference type="Proteomes" id="UP001595925">
    <property type="component" value="Unassembled WGS sequence"/>
</dbReference>
<evidence type="ECO:0000259" key="1">
    <source>
        <dbReference type="Pfam" id="PF01965"/>
    </source>
</evidence>
<comment type="caution">
    <text evidence="2">The sequence shown here is derived from an EMBL/GenBank/DDBJ whole genome shotgun (WGS) entry which is preliminary data.</text>
</comment>
<keyword evidence="2" id="KW-0456">Lyase</keyword>
<reference evidence="2 3" key="1">
    <citation type="journal article" date="2019" name="Int. J. Syst. Evol. Microbiol.">
        <title>The Global Catalogue of Microorganisms (GCM) 10K type strain sequencing project: providing services to taxonomists for standard genome sequencing and annotation.</title>
        <authorList>
            <consortium name="The Broad Institute Genomics Platform"/>
            <consortium name="The Broad Institute Genome Sequencing Center for Infectious Disease"/>
            <person name="Wu L."/>
            <person name="Ma J."/>
        </authorList>
    </citation>
    <scope>NUCLEOTIDE SEQUENCE [LARGE SCALE GENOMIC DNA]</scope>
    <source>
        <strain evidence="2 3">CGMCC 1.15824</strain>
    </source>
</reference>
<dbReference type="EMBL" id="JBHSJG010000019">
    <property type="protein sequence ID" value="MFC4987282.1"/>
    <property type="molecule type" value="Genomic_DNA"/>
</dbReference>
<dbReference type="AlphaFoldDB" id="A0ABD5QC81"/>
<dbReference type="InterPro" id="IPR052158">
    <property type="entry name" value="INH-QAR"/>
</dbReference>
<dbReference type="Pfam" id="PF01965">
    <property type="entry name" value="DJ-1_PfpI"/>
    <property type="match status" value="1"/>
</dbReference>
<gene>
    <name evidence="2" type="ORF">ACFPFO_05775</name>
</gene>
<dbReference type="PANTHER" id="PTHR43130:SF3">
    <property type="entry name" value="HTH-TYPE TRANSCRIPTIONAL REGULATOR RV1931C"/>
    <property type="match status" value="1"/>
</dbReference>
<dbReference type="RefSeq" id="WP_224828603.1">
    <property type="nucleotide sequence ID" value="NZ_JAIVEF010000008.1"/>
</dbReference>
<organism evidence="2 3">
    <name type="scientific">Saliphagus infecundisoli</name>
    <dbReference type="NCBI Taxonomy" id="1849069"/>
    <lineage>
        <taxon>Archaea</taxon>
        <taxon>Methanobacteriati</taxon>
        <taxon>Methanobacteriota</taxon>
        <taxon>Stenosarchaea group</taxon>
        <taxon>Halobacteria</taxon>
        <taxon>Halobacteriales</taxon>
        <taxon>Natrialbaceae</taxon>
        <taxon>Saliphagus</taxon>
    </lineage>
</organism>
<keyword evidence="3" id="KW-1185">Reference proteome</keyword>
<protein>
    <submittedName>
        <fullName evidence="2">DJ-1/PfpI family protein</fullName>
        <ecNumber evidence="2">4.2.1.-</ecNumber>
    </submittedName>
</protein>
<dbReference type="CDD" id="cd03139">
    <property type="entry name" value="GATase1_PfpI_2"/>
    <property type="match status" value="1"/>
</dbReference>
<dbReference type="Gene3D" id="3.40.50.880">
    <property type="match status" value="1"/>
</dbReference>
<dbReference type="InterPro" id="IPR002818">
    <property type="entry name" value="DJ-1/PfpI"/>
</dbReference>
<name>A0ABD5QC81_9EURY</name>
<dbReference type="InterPro" id="IPR029062">
    <property type="entry name" value="Class_I_gatase-like"/>
</dbReference>
<feature type="domain" description="DJ-1/PfpI" evidence="1">
    <location>
        <begin position="5"/>
        <end position="177"/>
    </location>
</feature>
<evidence type="ECO:0000313" key="3">
    <source>
        <dbReference type="Proteomes" id="UP001595925"/>
    </source>
</evidence>
<dbReference type="GO" id="GO:0016829">
    <property type="term" value="F:lyase activity"/>
    <property type="evidence" value="ECO:0007669"/>
    <property type="project" value="UniProtKB-KW"/>
</dbReference>
<evidence type="ECO:0000313" key="2">
    <source>
        <dbReference type="EMBL" id="MFC4987282.1"/>
    </source>
</evidence>
<dbReference type="EC" id="4.2.1.-" evidence="2"/>